<dbReference type="GO" id="GO:0046906">
    <property type="term" value="F:tetrapyrrole binding"/>
    <property type="evidence" value="ECO:0007669"/>
    <property type="project" value="TreeGrafter"/>
</dbReference>
<keyword evidence="3" id="KW-1185">Reference proteome</keyword>
<sequence length="346" mass="39440">MNGFSERNVDYSTLWALLRAKDWKTANYETLLKLLEASGRIESMVASGYLSGNGIATLFQLSDTSARLKLLETLAVSERLVFEERQRAPLKKSSMLELPSTGRFTHAEVNALFKWLTISDRFELAEAIGISRRLAEKDKHVLHRILELAPFPNKTDLEPTGYVNRSQLFEVLVRGWKEQGWHLTRRDISFCPCRDLQTIDEFWMTHSAGRFGFSVQSQIWRVVEGDVEQFGQFVGWRSNNSWVDYERNIFAAKPAESGYSLNSAPYGHLPVFPLTGWWCWMGGMKKLIERLDCCNVLSTQSDTEDNSFMQSFEDRNLLPPASFGKLGYKHSSNGIASQNDGLDDLV</sequence>
<accession>A0A9E9CAW1</accession>
<name>A0A9E9CAW1_9CYAN</name>
<reference evidence="2" key="1">
    <citation type="submission" date="2022-12" db="EMBL/GenBank/DDBJ databases">
        <title>Polyphasic identification of a Novel Hot-Spring Cyanobacterium Ocullathermofonsia sinensis gen nov. sp. nov. and Genomic Insights on its Adaptations to the Thermal Habitat.</title>
        <authorList>
            <person name="Daroch M."/>
            <person name="Tang J."/>
            <person name="Jiang Y."/>
        </authorList>
    </citation>
    <scope>NUCLEOTIDE SEQUENCE</scope>
    <source>
        <strain evidence="2">PKUAC-SCTA174</strain>
    </source>
</reference>
<dbReference type="PANTHER" id="PTHR34800">
    <property type="entry name" value="TETRAPYRROLE-BINDING PROTEIN, CHLOROPLASTIC"/>
    <property type="match status" value="1"/>
</dbReference>
<dbReference type="Gene3D" id="1.10.10.1770">
    <property type="entry name" value="Gun4-like"/>
    <property type="match status" value="1"/>
</dbReference>
<dbReference type="EMBL" id="CP113797">
    <property type="protein sequence ID" value="WAL61517.1"/>
    <property type="molecule type" value="Genomic_DNA"/>
</dbReference>
<dbReference type="Proteomes" id="UP001163152">
    <property type="component" value="Chromosome"/>
</dbReference>
<dbReference type="AlphaFoldDB" id="A0A9E9CAW1"/>
<dbReference type="Gene3D" id="1.25.40.620">
    <property type="match status" value="2"/>
</dbReference>
<proteinExistence type="predicted"/>
<evidence type="ECO:0000313" key="2">
    <source>
        <dbReference type="EMBL" id="WAL61517.1"/>
    </source>
</evidence>
<feature type="domain" description="GUN4-like" evidence="1">
    <location>
        <begin position="170"/>
        <end position="278"/>
    </location>
</feature>
<dbReference type="GO" id="GO:0030288">
    <property type="term" value="C:outer membrane-bounded periplasmic space"/>
    <property type="evidence" value="ECO:0007669"/>
    <property type="project" value="TreeGrafter"/>
</dbReference>
<dbReference type="RefSeq" id="WP_268611504.1">
    <property type="nucleotide sequence ID" value="NZ_CP113797.1"/>
</dbReference>
<dbReference type="KEGG" id="tsin:OXH18_05885"/>
<dbReference type="SUPFAM" id="SSF140869">
    <property type="entry name" value="GUN4-like"/>
    <property type="match status" value="2"/>
</dbReference>
<dbReference type="Pfam" id="PF05419">
    <property type="entry name" value="GUN4"/>
    <property type="match status" value="1"/>
</dbReference>
<evidence type="ECO:0000313" key="3">
    <source>
        <dbReference type="Proteomes" id="UP001163152"/>
    </source>
</evidence>
<dbReference type="InterPro" id="IPR008629">
    <property type="entry name" value="GUN4-like"/>
</dbReference>
<dbReference type="PANTHER" id="PTHR34800:SF1">
    <property type="entry name" value="TETRAPYRROLE-BINDING PROTEIN, CHLOROPLASTIC"/>
    <property type="match status" value="1"/>
</dbReference>
<protein>
    <submittedName>
        <fullName evidence="2">GUN4 domain-containing protein</fullName>
    </submittedName>
</protein>
<organism evidence="2 3">
    <name type="scientific">Thermocoleostomius sinensis A174</name>
    <dbReference type="NCBI Taxonomy" id="2016057"/>
    <lineage>
        <taxon>Bacteria</taxon>
        <taxon>Bacillati</taxon>
        <taxon>Cyanobacteriota</taxon>
        <taxon>Cyanophyceae</taxon>
        <taxon>Oculatellales</taxon>
        <taxon>Oculatellaceae</taxon>
        <taxon>Thermocoleostomius</taxon>
    </lineage>
</organism>
<evidence type="ECO:0000259" key="1">
    <source>
        <dbReference type="Pfam" id="PF05419"/>
    </source>
</evidence>
<gene>
    <name evidence="2" type="ORF">OXH18_05885</name>
</gene>
<dbReference type="InterPro" id="IPR037215">
    <property type="entry name" value="GUN4-like_sf"/>
</dbReference>